<evidence type="ECO:0000313" key="2">
    <source>
        <dbReference type="EMBL" id="NES29197.1"/>
    </source>
</evidence>
<protein>
    <submittedName>
        <fullName evidence="2">Uncharacterized protein</fullName>
    </submittedName>
</protein>
<dbReference type="Proteomes" id="UP000402241">
    <property type="component" value="Chromosome"/>
</dbReference>
<evidence type="ECO:0000313" key="3">
    <source>
        <dbReference type="EMBL" id="QGL48810.1"/>
    </source>
</evidence>
<dbReference type="EMBL" id="CP045309">
    <property type="protein sequence ID" value="QGL48810.1"/>
    <property type="molecule type" value="Genomic_DNA"/>
</dbReference>
<evidence type="ECO:0000313" key="5">
    <source>
        <dbReference type="Proteomes" id="UP000477779"/>
    </source>
</evidence>
<sequence>MRAMVVTLVVFVALLIAVIGYVSWRDRNRRSSLEDSMAVRNDRADQARHEAERHFAQGEAARHRTPDGT</sequence>
<gene>
    <name evidence="2" type="ORF">G3561_16800</name>
    <name evidence="3" type="ORF">GCE86_18375</name>
</gene>
<keyword evidence="4" id="KW-1185">Reference proteome</keyword>
<name>A0AAJ2ZFX5_9ACTN</name>
<evidence type="ECO:0000313" key="4">
    <source>
        <dbReference type="Proteomes" id="UP000402241"/>
    </source>
</evidence>
<dbReference type="RefSeq" id="WP_154228104.1">
    <property type="nucleotide sequence ID" value="NZ_CP045309.1"/>
</dbReference>
<reference evidence="2 5" key="2">
    <citation type="submission" date="2020-02" db="EMBL/GenBank/DDBJ databases">
        <title>WGS of Micromonospora spp. isolated from hot spring.</title>
        <authorList>
            <person name="Thawai C."/>
        </authorList>
    </citation>
    <scope>NUCLEOTIDE SEQUENCE [LARGE SCALE GENOMIC DNA]</scope>
    <source>
        <strain evidence="2 5">TMS7</strain>
    </source>
</reference>
<accession>A0AAJ2ZFX5</accession>
<organism evidence="2 5">
    <name type="scientific">Micromonospora terminaliae</name>
    <dbReference type="NCBI Taxonomy" id="1914461"/>
    <lineage>
        <taxon>Bacteria</taxon>
        <taxon>Bacillati</taxon>
        <taxon>Actinomycetota</taxon>
        <taxon>Actinomycetes</taxon>
        <taxon>Micromonosporales</taxon>
        <taxon>Micromonosporaceae</taxon>
        <taxon>Micromonospora</taxon>
    </lineage>
</organism>
<feature type="region of interest" description="Disordered" evidence="1">
    <location>
        <begin position="33"/>
        <end position="69"/>
    </location>
</feature>
<dbReference type="EMBL" id="JAAHBZ010000006">
    <property type="protein sequence ID" value="NES29197.1"/>
    <property type="molecule type" value="Genomic_DNA"/>
</dbReference>
<feature type="compositionally biased region" description="Basic and acidic residues" evidence="1">
    <location>
        <begin position="40"/>
        <end position="69"/>
    </location>
</feature>
<dbReference type="Proteomes" id="UP000477779">
    <property type="component" value="Unassembled WGS sequence"/>
</dbReference>
<evidence type="ECO:0000256" key="1">
    <source>
        <dbReference type="SAM" id="MobiDB-lite"/>
    </source>
</evidence>
<dbReference type="AlphaFoldDB" id="A0AAJ2ZFX5"/>
<reference evidence="3 4" key="1">
    <citation type="submission" date="2019-10" db="EMBL/GenBank/DDBJ databases">
        <title>Genome Sequence of Micromonospora terminaliae DSM 101760.</title>
        <authorList>
            <person name="Guo L."/>
        </authorList>
    </citation>
    <scope>NUCLEOTIDE SEQUENCE [LARGE SCALE GENOMIC DNA]</scope>
    <source>
        <strain evidence="3 4">DSM 101760</strain>
    </source>
</reference>
<proteinExistence type="predicted"/>